<dbReference type="AlphaFoldDB" id="A0A484MYC5"/>
<sequence length="87" mass="9772">MAILDSGWRFVPSSFGSLVSKSSMSLCFRHGCTDESFLCLGFFLEGGFELRLEFGIVGFPPRSRMWKINGLLSENSALLISWFLFGH</sequence>
<keyword evidence="2" id="KW-1185">Reference proteome</keyword>
<dbReference type="Proteomes" id="UP000595140">
    <property type="component" value="Unassembled WGS sequence"/>
</dbReference>
<proteinExistence type="predicted"/>
<reference evidence="1 2" key="1">
    <citation type="submission" date="2018-04" db="EMBL/GenBank/DDBJ databases">
        <authorList>
            <person name="Vogel A."/>
        </authorList>
    </citation>
    <scope>NUCLEOTIDE SEQUENCE [LARGE SCALE GENOMIC DNA]</scope>
</reference>
<name>A0A484MYC5_9ASTE</name>
<gene>
    <name evidence="1" type="ORF">CCAM_LOCUS35335</name>
</gene>
<dbReference type="EMBL" id="OOIL02004928">
    <property type="protein sequence ID" value="VFQ93559.1"/>
    <property type="molecule type" value="Genomic_DNA"/>
</dbReference>
<evidence type="ECO:0000313" key="1">
    <source>
        <dbReference type="EMBL" id="VFQ93559.1"/>
    </source>
</evidence>
<evidence type="ECO:0000313" key="2">
    <source>
        <dbReference type="Proteomes" id="UP000595140"/>
    </source>
</evidence>
<accession>A0A484MYC5</accession>
<organism evidence="1 2">
    <name type="scientific">Cuscuta campestris</name>
    <dbReference type="NCBI Taxonomy" id="132261"/>
    <lineage>
        <taxon>Eukaryota</taxon>
        <taxon>Viridiplantae</taxon>
        <taxon>Streptophyta</taxon>
        <taxon>Embryophyta</taxon>
        <taxon>Tracheophyta</taxon>
        <taxon>Spermatophyta</taxon>
        <taxon>Magnoliopsida</taxon>
        <taxon>eudicotyledons</taxon>
        <taxon>Gunneridae</taxon>
        <taxon>Pentapetalae</taxon>
        <taxon>asterids</taxon>
        <taxon>lamiids</taxon>
        <taxon>Solanales</taxon>
        <taxon>Convolvulaceae</taxon>
        <taxon>Cuscuteae</taxon>
        <taxon>Cuscuta</taxon>
        <taxon>Cuscuta subgen. Grammica</taxon>
        <taxon>Cuscuta sect. Cleistogrammica</taxon>
    </lineage>
</organism>
<protein>
    <submittedName>
        <fullName evidence="1">Uncharacterized protein</fullName>
    </submittedName>
</protein>